<name>A0AAE1U966_9EUCA</name>
<gene>
    <name evidence="7" type="ORF">Pmani_017661</name>
</gene>
<comment type="similarity">
    <text evidence="1">Belongs to the eukaryotic ribosomal protein eL14 family.</text>
</comment>
<dbReference type="InterPro" id="IPR002784">
    <property type="entry name" value="Ribosomal_eL14_dom"/>
</dbReference>
<dbReference type="GO" id="GO:0042273">
    <property type="term" value="P:ribosomal large subunit biogenesis"/>
    <property type="evidence" value="ECO:0007669"/>
    <property type="project" value="TreeGrafter"/>
</dbReference>
<dbReference type="PANTHER" id="PTHR11127">
    <property type="entry name" value="60S RIBOSOMAL PROTEIN L14"/>
    <property type="match status" value="1"/>
</dbReference>
<evidence type="ECO:0000256" key="5">
    <source>
        <dbReference type="ARBA" id="ARBA00035318"/>
    </source>
</evidence>
<dbReference type="AlphaFoldDB" id="A0AAE1U966"/>
<feature type="domain" description="Large ribosomal subunit protein eL14" evidence="6">
    <location>
        <begin position="49"/>
        <end position="123"/>
    </location>
</feature>
<comment type="caution">
    <text evidence="7">The sequence shown here is derived from an EMBL/GenBank/DDBJ whole genome shotgun (WGS) entry which is preliminary data.</text>
</comment>
<dbReference type="GO" id="GO:0022625">
    <property type="term" value="C:cytosolic large ribosomal subunit"/>
    <property type="evidence" value="ECO:0007669"/>
    <property type="project" value="TreeGrafter"/>
</dbReference>
<dbReference type="Pfam" id="PF01929">
    <property type="entry name" value="Ribosomal_L14e"/>
    <property type="match status" value="1"/>
</dbReference>
<organism evidence="7 8">
    <name type="scientific">Petrolisthes manimaculis</name>
    <dbReference type="NCBI Taxonomy" id="1843537"/>
    <lineage>
        <taxon>Eukaryota</taxon>
        <taxon>Metazoa</taxon>
        <taxon>Ecdysozoa</taxon>
        <taxon>Arthropoda</taxon>
        <taxon>Crustacea</taxon>
        <taxon>Multicrustacea</taxon>
        <taxon>Malacostraca</taxon>
        <taxon>Eumalacostraca</taxon>
        <taxon>Eucarida</taxon>
        <taxon>Decapoda</taxon>
        <taxon>Pleocyemata</taxon>
        <taxon>Anomura</taxon>
        <taxon>Galatheoidea</taxon>
        <taxon>Porcellanidae</taxon>
        <taxon>Petrolisthes</taxon>
    </lineage>
</organism>
<dbReference type="InterPro" id="IPR039660">
    <property type="entry name" value="Ribosomal_eL14"/>
</dbReference>
<evidence type="ECO:0000259" key="6">
    <source>
        <dbReference type="Pfam" id="PF01929"/>
    </source>
</evidence>
<dbReference type="GO" id="GO:0003723">
    <property type="term" value="F:RNA binding"/>
    <property type="evidence" value="ECO:0007669"/>
    <property type="project" value="InterPro"/>
</dbReference>
<dbReference type="InterPro" id="IPR008991">
    <property type="entry name" value="Translation_prot_SH3-like_sf"/>
</dbReference>
<reference evidence="7" key="1">
    <citation type="submission" date="2023-11" db="EMBL/GenBank/DDBJ databases">
        <title>Genome assemblies of two species of porcelain crab, Petrolisthes cinctipes and Petrolisthes manimaculis (Anomura: Porcellanidae).</title>
        <authorList>
            <person name="Angst P."/>
        </authorList>
    </citation>
    <scope>NUCLEOTIDE SEQUENCE</scope>
    <source>
        <strain evidence="7">PB745_02</strain>
        <tissue evidence="7">Gill</tissue>
    </source>
</reference>
<keyword evidence="8" id="KW-1185">Reference proteome</keyword>
<dbReference type="GO" id="GO:0003735">
    <property type="term" value="F:structural constituent of ribosome"/>
    <property type="evidence" value="ECO:0007669"/>
    <property type="project" value="InterPro"/>
</dbReference>
<accession>A0AAE1U966</accession>
<dbReference type="Proteomes" id="UP001292094">
    <property type="component" value="Unassembled WGS sequence"/>
</dbReference>
<dbReference type="EMBL" id="JAWZYT010001596">
    <property type="protein sequence ID" value="KAK4310805.1"/>
    <property type="molecule type" value="Genomic_DNA"/>
</dbReference>
<dbReference type="Gene3D" id="2.30.30.30">
    <property type="match status" value="1"/>
</dbReference>
<dbReference type="SUPFAM" id="SSF50104">
    <property type="entry name" value="Translation proteins SH3-like domain"/>
    <property type="match status" value="1"/>
</dbReference>
<sequence length="164" mass="19168">MAKKVFRKLIQIGRVVFINNGRYKGRLAAIVDIIDGSRGLIDGPCTRVPRQALRFADMYLTNYVLKINRGQREKLLRQAWNEAEITKQFAKSRWSQNLKKGKLRDQMTDYCKYKVGRAKQSRNKIVRNLFNQMKKSSLKTQRKALLKKRLATKKPKQKVAAEKK</sequence>
<evidence type="ECO:0000256" key="1">
    <source>
        <dbReference type="ARBA" id="ARBA00006592"/>
    </source>
</evidence>
<evidence type="ECO:0000256" key="4">
    <source>
        <dbReference type="ARBA" id="ARBA00035215"/>
    </source>
</evidence>
<dbReference type="PANTHER" id="PTHR11127:SF2">
    <property type="entry name" value="LARGE RIBOSOMAL SUBUNIT PROTEIN EL14"/>
    <property type="match status" value="1"/>
</dbReference>
<dbReference type="InterPro" id="IPR014722">
    <property type="entry name" value="Rib_uL2_dom2"/>
</dbReference>
<proteinExistence type="inferred from homology"/>
<keyword evidence="3" id="KW-0687">Ribonucleoprotein</keyword>
<protein>
    <recommendedName>
        <fullName evidence="4">Large ribosomal subunit protein eL14</fullName>
    </recommendedName>
    <alternativeName>
        <fullName evidence="5">60S ribosomal protein L14</fullName>
    </alternativeName>
</protein>
<keyword evidence="2" id="KW-0689">Ribosomal protein</keyword>
<evidence type="ECO:0000313" key="7">
    <source>
        <dbReference type="EMBL" id="KAK4310805.1"/>
    </source>
</evidence>
<evidence type="ECO:0000313" key="8">
    <source>
        <dbReference type="Proteomes" id="UP001292094"/>
    </source>
</evidence>
<dbReference type="GO" id="GO:0006412">
    <property type="term" value="P:translation"/>
    <property type="evidence" value="ECO:0007669"/>
    <property type="project" value="InterPro"/>
</dbReference>
<dbReference type="CDD" id="cd23702">
    <property type="entry name" value="eL14"/>
    <property type="match status" value="1"/>
</dbReference>
<evidence type="ECO:0000256" key="3">
    <source>
        <dbReference type="ARBA" id="ARBA00023274"/>
    </source>
</evidence>
<evidence type="ECO:0000256" key="2">
    <source>
        <dbReference type="ARBA" id="ARBA00022980"/>
    </source>
</evidence>